<dbReference type="InterPro" id="IPR005846">
    <property type="entry name" value="A-D-PHexomutase_a/b/a-III"/>
</dbReference>
<dbReference type="PANTHER" id="PTHR42946">
    <property type="entry name" value="PHOSPHOHEXOSE MUTASE"/>
    <property type="match status" value="1"/>
</dbReference>
<dbReference type="Gene3D" id="3.30.310.50">
    <property type="entry name" value="Alpha-D-phosphohexomutase, C-terminal domain"/>
    <property type="match status" value="1"/>
</dbReference>
<keyword evidence="4 8" id="KW-0460">Magnesium</keyword>
<dbReference type="GO" id="GO:0004615">
    <property type="term" value="F:phosphomannomutase activity"/>
    <property type="evidence" value="ECO:0007669"/>
    <property type="project" value="TreeGrafter"/>
</dbReference>
<dbReference type="InterPro" id="IPR005841">
    <property type="entry name" value="Alpha-D-phosphohexomutase_SF"/>
</dbReference>
<dbReference type="NCBIfam" id="NF008139">
    <property type="entry name" value="PRK10887.1"/>
    <property type="match status" value="1"/>
</dbReference>
<evidence type="ECO:0000256" key="1">
    <source>
        <dbReference type="ARBA" id="ARBA00010231"/>
    </source>
</evidence>
<dbReference type="FunFam" id="3.40.120.10:FF:000002">
    <property type="entry name" value="Phosphoglucosamine mutase"/>
    <property type="match status" value="1"/>
</dbReference>
<comment type="catalytic activity">
    <reaction evidence="8 10">
        <text>alpha-D-glucosamine 1-phosphate = D-glucosamine 6-phosphate</text>
        <dbReference type="Rhea" id="RHEA:23424"/>
        <dbReference type="ChEBI" id="CHEBI:58516"/>
        <dbReference type="ChEBI" id="CHEBI:58725"/>
        <dbReference type="EC" id="5.4.2.10"/>
    </reaction>
</comment>
<name>A0A2X4UUA5_9GAMM</name>
<dbReference type="SUPFAM" id="SSF55957">
    <property type="entry name" value="Phosphoglucomutase, C-terminal domain"/>
    <property type="match status" value="1"/>
</dbReference>
<dbReference type="HAMAP" id="MF_01554_B">
    <property type="entry name" value="GlmM_B"/>
    <property type="match status" value="1"/>
</dbReference>
<keyword evidence="3 8" id="KW-0479">Metal-binding</keyword>
<dbReference type="GO" id="GO:0005829">
    <property type="term" value="C:cytosol"/>
    <property type="evidence" value="ECO:0007669"/>
    <property type="project" value="TreeGrafter"/>
</dbReference>
<evidence type="ECO:0000259" key="11">
    <source>
        <dbReference type="Pfam" id="PF00408"/>
    </source>
</evidence>
<evidence type="ECO:0000256" key="2">
    <source>
        <dbReference type="ARBA" id="ARBA00022553"/>
    </source>
</evidence>
<dbReference type="GO" id="GO:0000287">
    <property type="term" value="F:magnesium ion binding"/>
    <property type="evidence" value="ECO:0007669"/>
    <property type="project" value="UniProtKB-UniRule"/>
</dbReference>
<dbReference type="EMBL" id="LS483470">
    <property type="protein sequence ID" value="SQI43437.1"/>
    <property type="molecule type" value="Genomic_DNA"/>
</dbReference>
<dbReference type="GO" id="GO:0006048">
    <property type="term" value="P:UDP-N-acetylglucosamine biosynthetic process"/>
    <property type="evidence" value="ECO:0007669"/>
    <property type="project" value="TreeGrafter"/>
</dbReference>
<reference evidence="15 16" key="1">
    <citation type="submission" date="2018-06" db="EMBL/GenBank/DDBJ databases">
        <authorList>
            <consortium name="Pathogen Informatics"/>
            <person name="Doyle S."/>
        </authorList>
    </citation>
    <scope>NUCLEOTIDE SEQUENCE [LARGE SCALE GENOMIC DNA]</scope>
    <source>
        <strain evidence="15 16">NCTC12151</strain>
    </source>
</reference>
<evidence type="ECO:0000256" key="5">
    <source>
        <dbReference type="ARBA" id="ARBA00023235"/>
    </source>
</evidence>
<feature type="domain" description="Alpha-D-phosphohexomutase alpha/beta/alpha" evidence="14">
    <location>
        <begin position="259"/>
        <end position="365"/>
    </location>
</feature>
<dbReference type="SUPFAM" id="SSF53738">
    <property type="entry name" value="Phosphoglucomutase, first 3 domains"/>
    <property type="match status" value="3"/>
</dbReference>
<evidence type="ECO:0000313" key="16">
    <source>
        <dbReference type="Proteomes" id="UP000249005"/>
    </source>
</evidence>
<dbReference type="PROSITE" id="PS00710">
    <property type="entry name" value="PGM_PMM"/>
    <property type="match status" value="1"/>
</dbReference>
<dbReference type="InterPro" id="IPR005843">
    <property type="entry name" value="A-D-PHexomutase_C"/>
</dbReference>
<comment type="similarity">
    <text evidence="1 8 9">Belongs to the phosphohexose mutase family.</text>
</comment>
<feature type="domain" description="Alpha-D-phosphohexomutase alpha/beta/alpha" evidence="13">
    <location>
        <begin position="158"/>
        <end position="255"/>
    </location>
</feature>
<organism evidence="15 16">
    <name type="scientific">Leminorella richardii</name>
    <dbReference type="NCBI Taxonomy" id="158841"/>
    <lineage>
        <taxon>Bacteria</taxon>
        <taxon>Pseudomonadati</taxon>
        <taxon>Pseudomonadota</taxon>
        <taxon>Gammaproteobacteria</taxon>
        <taxon>Enterobacterales</taxon>
        <taxon>Budviciaceae</taxon>
        <taxon>Leminorella</taxon>
    </lineage>
</organism>
<keyword evidence="5 8" id="KW-0413">Isomerase</keyword>
<feature type="active site" description="Phosphoserine intermediate" evidence="8">
    <location>
        <position position="103"/>
    </location>
</feature>
<evidence type="ECO:0000256" key="4">
    <source>
        <dbReference type="ARBA" id="ARBA00022842"/>
    </source>
</evidence>
<dbReference type="GO" id="GO:0009252">
    <property type="term" value="P:peptidoglycan biosynthetic process"/>
    <property type="evidence" value="ECO:0007669"/>
    <property type="project" value="UniProtKB-ARBA"/>
</dbReference>
<feature type="binding site" evidence="8">
    <location>
        <position position="242"/>
    </location>
    <ligand>
        <name>Mg(2+)</name>
        <dbReference type="ChEBI" id="CHEBI:18420"/>
    </ligand>
</feature>
<evidence type="ECO:0000256" key="6">
    <source>
        <dbReference type="ARBA" id="ARBA00066330"/>
    </source>
</evidence>
<evidence type="ECO:0000256" key="9">
    <source>
        <dbReference type="RuleBase" id="RU004326"/>
    </source>
</evidence>
<dbReference type="KEGG" id="lri:NCTC12151_03053"/>
<dbReference type="InterPro" id="IPR006352">
    <property type="entry name" value="GlmM_bact"/>
</dbReference>
<accession>A0A2X4UUA5</accession>
<dbReference type="CDD" id="cd05802">
    <property type="entry name" value="GlmM"/>
    <property type="match status" value="1"/>
</dbReference>
<evidence type="ECO:0000256" key="7">
    <source>
        <dbReference type="ARBA" id="ARBA00068193"/>
    </source>
</evidence>
<dbReference type="PRINTS" id="PR00509">
    <property type="entry name" value="PGMPMM"/>
</dbReference>
<evidence type="ECO:0000259" key="12">
    <source>
        <dbReference type="Pfam" id="PF02878"/>
    </source>
</evidence>
<comment type="cofactor">
    <cofactor evidence="8">
        <name>Mg(2+)</name>
        <dbReference type="ChEBI" id="CHEBI:18420"/>
    </cofactor>
    <text evidence="8">Binds 1 Mg(2+) ion per subunit.</text>
</comment>
<comment type="function">
    <text evidence="8 10">Catalyzes the conversion of glucosamine-6-phosphate to glucosamine-1-phosphate.</text>
</comment>
<evidence type="ECO:0000256" key="10">
    <source>
        <dbReference type="RuleBase" id="RU004327"/>
    </source>
</evidence>
<sequence>MSSTRKYFGTDGIRGRVGEHPITPDFVLKLGWAAGKVLARHGSRKIIIGKDTRISGYMLESALEAGLAAAGLSASFTGPMPTPAVAYLTRTFRAEAGIVISASHNPFDDNGIKFFSIDGTKLPDEVEEAIEAEMEKPLTCVESAELGKASRINDAAGRYIEFCKGGFPSELSLSSIKIVVDCANGATYHIAPSVLRELGAEAIVIGCEPDGMNINEKCGATDVRALQERVLAEKADVGIAFDGDGDRVIMVDHLGNKVDGDQIMYIIAREALRKGQLKGGAVGTLMSNMGLELALKQLGIPFARAKVGDRYVLEKMNELGWAIGAENSGHVILLDKTTTGDGIVAGLQVLAAMVRNHMSLHDLCSGMKLLPQVLVNVRFSGQHDPLATEEVKQVTQDVEKDLAGRGRVLLRKSGTEPLIRVMVEGEDEQQVVTLANRIADAVKAAG</sequence>
<keyword evidence="16" id="KW-1185">Reference proteome</keyword>
<dbReference type="PANTHER" id="PTHR42946:SF1">
    <property type="entry name" value="PHOSPHOGLUCOMUTASE (ALPHA-D-GLUCOSE-1,6-BISPHOSPHATE-DEPENDENT)"/>
    <property type="match status" value="1"/>
</dbReference>
<dbReference type="InterPro" id="IPR005844">
    <property type="entry name" value="A-D-PHexomutase_a/b/a-I"/>
</dbReference>
<dbReference type="InterPro" id="IPR050060">
    <property type="entry name" value="Phosphoglucosamine_mutase"/>
</dbReference>
<dbReference type="NCBIfam" id="TIGR01455">
    <property type="entry name" value="glmM"/>
    <property type="match status" value="1"/>
</dbReference>
<dbReference type="InterPro" id="IPR005845">
    <property type="entry name" value="A-D-PHexomutase_a/b/a-II"/>
</dbReference>
<dbReference type="InterPro" id="IPR016055">
    <property type="entry name" value="A-D-PHexomutase_a/b/a-I/II/III"/>
</dbReference>
<feature type="binding site" evidence="8">
    <location>
        <position position="246"/>
    </location>
    <ligand>
        <name>Mg(2+)</name>
        <dbReference type="ChEBI" id="CHEBI:18420"/>
    </ligand>
</feature>
<dbReference type="Pfam" id="PF02879">
    <property type="entry name" value="PGM_PMM_II"/>
    <property type="match status" value="1"/>
</dbReference>
<comment type="PTM">
    <text evidence="8">Activated by phosphorylation.</text>
</comment>
<dbReference type="InterPro" id="IPR036900">
    <property type="entry name" value="A-D-PHexomutase_C_sf"/>
</dbReference>
<dbReference type="OrthoDB" id="9803322at2"/>
<evidence type="ECO:0000259" key="14">
    <source>
        <dbReference type="Pfam" id="PF02880"/>
    </source>
</evidence>
<evidence type="ECO:0000256" key="8">
    <source>
        <dbReference type="HAMAP-Rule" id="MF_01554"/>
    </source>
</evidence>
<proteinExistence type="inferred from homology"/>
<dbReference type="Pfam" id="PF02878">
    <property type="entry name" value="PGM_PMM_I"/>
    <property type="match status" value="1"/>
</dbReference>
<evidence type="ECO:0000313" key="15">
    <source>
        <dbReference type="EMBL" id="SQI43437.1"/>
    </source>
</evidence>
<dbReference type="AlphaFoldDB" id="A0A2X4UUA5"/>
<evidence type="ECO:0000259" key="13">
    <source>
        <dbReference type="Pfam" id="PF02879"/>
    </source>
</evidence>
<dbReference type="FunFam" id="3.30.310.50:FF:000001">
    <property type="entry name" value="Phosphoglucosamine mutase"/>
    <property type="match status" value="1"/>
</dbReference>
<feature type="binding site" description="via phosphate group" evidence="8">
    <location>
        <position position="103"/>
    </location>
    <ligand>
        <name>Mg(2+)</name>
        <dbReference type="ChEBI" id="CHEBI:18420"/>
    </ligand>
</feature>
<feature type="modified residue" description="Phosphoserine" evidence="8">
    <location>
        <position position="103"/>
    </location>
</feature>
<feature type="domain" description="Alpha-D-phosphohexomutase alpha/beta/alpha" evidence="12">
    <location>
        <begin position="5"/>
        <end position="136"/>
    </location>
</feature>
<dbReference type="Pfam" id="PF02880">
    <property type="entry name" value="PGM_PMM_III"/>
    <property type="match status" value="1"/>
</dbReference>
<dbReference type="Proteomes" id="UP000249005">
    <property type="component" value="Chromosome 1"/>
</dbReference>
<feature type="domain" description="Alpha-D-phosphohexomutase C-terminal" evidence="11">
    <location>
        <begin position="374"/>
        <end position="441"/>
    </location>
</feature>
<dbReference type="FunFam" id="3.40.120.10:FF:000001">
    <property type="entry name" value="Phosphoglucosamine mutase"/>
    <property type="match status" value="1"/>
</dbReference>
<evidence type="ECO:0000256" key="3">
    <source>
        <dbReference type="ARBA" id="ARBA00022723"/>
    </source>
</evidence>
<feature type="binding site" evidence="8">
    <location>
        <position position="244"/>
    </location>
    <ligand>
        <name>Mg(2+)</name>
        <dbReference type="ChEBI" id="CHEBI:18420"/>
    </ligand>
</feature>
<dbReference type="Pfam" id="PF00408">
    <property type="entry name" value="PGM_PMM_IV"/>
    <property type="match status" value="1"/>
</dbReference>
<keyword evidence="2 8" id="KW-0597">Phosphoprotein</keyword>
<gene>
    <name evidence="8 15" type="primary">glmM</name>
    <name evidence="15" type="ORF">NCTC12151_03053</name>
</gene>
<dbReference type="EC" id="5.4.2.10" evidence="6 8"/>
<dbReference type="Gene3D" id="3.40.120.10">
    <property type="entry name" value="Alpha-D-Glucose-1,6-Bisphosphate, subunit A, domain 3"/>
    <property type="match status" value="3"/>
</dbReference>
<dbReference type="GO" id="GO:0008966">
    <property type="term" value="F:phosphoglucosamine mutase activity"/>
    <property type="evidence" value="ECO:0007669"/>
    <property type="project" value="UniProtKB-UniRule"/>
</dbReference>
<dbReference type="RefSeq" id="WP_111741402.1">
    <property type="nucleotide sequence ID" value="NZ_LR698987.1"/>
</dbReference>
<dbReference type="InterPro" id="IPR016066">
    <property type="entry name" value="A-D-PHexomutase_CS"/>
</dbReference>
<protein>
    <recommendedName>
        <fullName evidence="7 8">Phosphoglucosamine mutase</fullName>
        <ecNumber evidence="6 8">5.4.2.10</ecNumber>
    </recommendedName>
</protein>
<dbReference type="GO" id="GO:0005975">
    <property type="term" value="P:carbohydrate metabolic process"/>
    <property type="evidence" value="ECO:0007669"/>
    <property type="project" value="InterPro"/>
</dbReference>